<dbReference type="GO" id="GO:0005886">
    <property type="term" value="C:plasma membrane"/>
    <property type="evidence" value="ECO:0007669"/>
    <property type="project" value="TreeGrafter"/>
</dbReference>
<name>K7R578_THEOS</name>
<dbReference type="Proteomes" id="UP000000211">
    <property type="component" value="Chromosome"/>
</dbReference>
<evidence type="ECO:0008006" key="4">
    <source>
        <dbReference type="Google" id="ProtNLM"/>
    </source>
</evidence>
<feature type="transmembrane region" description="Helical" evidence="1">
    <location>
        <begin position="95"/>
        <end position="112"/>
    </location>
</feature>
<keyword evidence="1" id="KW-0472">Membrane</keyword>
<keyword evidence="3" id="KW-1185">Reference proteome</keyword>
<dbReference type="AlphaFoldDB" id="K7R578"/>
<gene>
    <name evidence="2" type="ORF">Theos_1054</name>
</gene>
<keyword evidence="1" id="KW-1133">Transmembrane helix</keyword>
<organism evidence="2 3">
    <name type="scientific">Thermus oshimai JL-2</name>
    <dbReference type="NCBI Taxonomy" id="751945"/>
    <lineage>
        <taxon>Bacteria</taxon>
        <taxon>Thermotogati</taxon>
        <taxon>Deinococcota</taxon>
        <taxon>Deinococci</taxon>
        <taxon>Thermales</taxon>
        <taxon>Thermaceae</taxon>
        <taxon>Thermus</taxon>
    </lineage>
</organism>
<evidence type="ECO:0000313" key="3">
    <source>
        <dbReference type="Proteomes" id="UP000000211"/>
    </source>
</evidence>
<dbReference type="OrthoDB" id="4422381at2"/>
<dbReference type="HOGENOM" id="CLU_113299_2_1_0"/>
<dbReference type="KEGG" id="tos:Theos_1054"/>
<dbReference type="RefSeq" id="WP_016329295.1">
    <property type="nucleotide sequence ID" value="NC_019386.1"/>
</dbReference>
<dbReference type="EMBL" id="CP003249">
    <property type="protein sequence ID" value="AFV76104.1"/>
    <property type="molecule type" value="Genomic_DNA"/>
</dbReference>
<dbReference type="STRING" id="751945.Theos_1054"/>
<dbReference type="Pfam" id="PF04304">
    <property type="entry name" value="DUF454"/>
    <property type="match status" value="1"/>
</dbReference>
<proteinExistence type="predicted"/>
<keyword evidence="1" id="KW-0812">Transmembrane</keyword>
<accession>K7R578</accession>
<feature type="transmembrane region" description="Helical" evidence="1">
    <location>
        <begin position="6"/>
        <end position="38"/>
    </location>
</feature>
<dbReference type="eggNOG" id="COG2832">
    <property type="taxonomic scope" value="Bacteria"/>
</dbReference>
<dbReference type="PATRIC" id="fig|751945.3.peg.1049"/>
<dbReference type="PANTHER" id="PTHR35813">
    <property type="entry name" value="INNER MEMBRANE PROTEIN YBAN"/>
    <property type="match status" value="1"/>
</dbReference>
<dbReference type="PIRSF" id="PIRSF016789">
    <property type="entry name" value="DUF454"/>
    <property type="match status" value="1"/>
</dbReference>
<evidence type="ECO:0000256" key="1">
    <source>
        <dbReference type="SAM" id="Phobius"/>
    </source>
</evidence>
<reference evidence="2 3" key="1">
    <citation type="journal article" date="2013" name="Genome Announc.">
        <title>Whole Genome Sequencing of Thermus oshimai JL-2 and Thermus thermophilus JL-18, Incomplete Denitrifiers from the United States Great Basin.</title>
        <authorList>
            <person name="Murugapiran S.K."/>
            <person name="Huntemann M."/>
            <person name="Wei C.L."/>
            <person name="Han J."/>
            <person name="Detter J.C."/>
            <person name="Han C.S."/>
            <person name="Erkkila T.H."/>
            <person name="Teshima H."/>
            <person name="Chen A."/>
            <person name="Kyrpides N."/>
            <person name="Mavrommatis K."/>
            <person name="Markowitz V."/>
            <person name="Szeto E."/>
            <person name="Ivanova N."/>
            <person name="Pagani I."/>
            <person name="Lam J."/>
            <person name="McDonald A.I."/>
            <person name="Dodsworth J.A."/>
            <person name="Pati A."/>
            <person name="Goodwin L."/>
            <person name="Peters L."/>
            <person name="Pitluck S."/>
            <person name="Woyke T."/>
            <person name="Hedlund B.P."/>
        </authorList>
    </citation>
    <scope>NUCLEOTIDE SEQUENCE</scope>
    <source>
        <strain evidence="2 3">JL-2</strain>
    </source>
</reference>
<protein>
    <recommendedName>
        <fullName evidence="4">DUF454 domain-containing protein</fullName>
    </recommendedName>
</protein>
<dbReference type="PANTHER" id="PTHR35813:SF1">
    <property type="entry name" value="INNER MEMBRANE PROTEIN YBAN"/>
    <property type="match status" value="1"/>
</dbReference>
<dbReference type="InterPro" id="IPR007401">
    <property type="entry name" value="DUF454"/>
</dbReference>
<evidence type="ECO:0000313" key="2">
    <source>
        <dbReference type="EMBL" id="AFV76104.1"/>
    </source>
</evidence>
<sequence length="125" mass="13699">MRRFTLLLGFLFTGLGFLGSFLPVLPATPFFLLAAYFFSRSSPRLEAWVLNLPQVGPVVRDYRAGRGIPLRAKALATALALLGAFLSLLRLPHPLAQALVVGLIAYGVYFIWKKVPTKTPTGQGR</sequence>